<comment type="caution">
    <text evidence="7">The sequence shown here is derived from an EMBL/GenBank/DDBJ whole genome shotgun (WGS) entry which is preliminary data.</text>
</comment>
<protein>
    <submittedName>
        <fullName evidence="7">Polyprenyl synthetase</fullName>
    </submittedName>
</protein>
<dbReference type="GO" id="GO:0004659">
    <property type="term" value="F:prenyltransferase activity"/>
    <property type="evidence" value="ECO:0007669"/>
    <property type="project" value="InterPro"/>
</dbReference>
<dbReference type="OrthoDB" id="106922at2157"/>
<dbReference type="InterPro" id="IPR033749">
    <property type="entry name" value="Polyprenyl_synt_CS"/>
</dbReference>
<keyword evidence="3" id="KW-0479">Metal-binding</keyword>
<comment type="cofactor">
    <cofactor evidence="1">
        <name>Mg(2+)</name>
        <dbReference type="ChEBI" id="CHEBI:18420"/>
    </cofactor>
</comment>
<accession>A0A4E0Q6T1</accession>
<dbReference type="AlphaFoldDB" id="A0A4E0Q6T1"/>
<dbReference type="Pfam" id="PF00348">
    <property type="entry name" value="polyprenyl_synt"/>
    <property type="match status" value="1"/>
</dbReference>
<dbReference type="Proteomes" id="UP000297295">
    <property type="component" value="Unassembled WGS sequence"/>
</dbReference>
<dbReference type="RefSeq" id="WP_135388977.1">
    <property type="nucleotide sequence ID" value="NZ_PGGK01000003.1"/>
</dbReference>
<dbReference type="GO" id="GO:0046872">
    <property type="term" value="F:metal ion binding"/>
    <property type="evidence" value="ECO:0007669"/>
    <property type="project" value="UniProtKB-KW"/>
</dbReference>
<organism evidence="7 8">
    <name type="scientific">Methanolobus halotolerans</name>
    <dbReference type="NCBI Taxonomy" id="2052935"/>
    <lineage>
        <taxon>Archaea</taxon>
        <taxon>Methanobacteriati</taxon>
        <taxon>Methanobacteriota</taxon>
        <taxon>Stenosarchaea group</taxon>
        <taxon>Methanomicrobia</taxon>
        <taxon>Methanosarcinales</taxon>
        <taxon>Methanosarcinaceae</taxon>
        <taxon>Methanolobus</taxon>
    </lineage>
</organism>
<dbReference type="Gene3D" id="1.10.600.10">
    <property type="entry name" value="Farnesyl Diphosphate Synthase"/>
    <property type="match status" value="1"/>
</dbReference>
<proteinExistence type="inferred from homology"/>
<evidence type="ECO:0000256" key="6">
    <source>
        <dbReference type="RuleBase" id="RU004466"/>
    </source>
</evidence>
<dbReference type="PANTHER" id="PTHR43281">
    <property type="entry name" value="FARNESYL DIPHOSPHATE SYNTHASE"/>
    <property type="match status" value="1"/>
</dbReference>
<name>A0A4E0Q6T1_9EURY</name>
<evidence type="ECO:0000313" key="7">
    <source>
        <dbReference type="EMBL" id="TGC10597.1"/>
    </source>
</evidence>
<evidence type="ECO:0000256" key="1">
    <source>
        <dbReference type="ARBA" id="ARBA00001946"/>
    </source>
</evidence>
<keyword evidence="8" id="KW-1185">Reference proteome</keyword>
<dbReference type="SFLD" id="SFLDG01017">
    <property type="entry name" value="Polyprenyl_Transferase_Like"/>
    <property type="match status" value="1"/>
</dbReference>
<dbReference type="PANTHER" id="PTHR43281:SF1">
    <property type="entry name" value="FARNESYL DIPHOSPHATE SYNTHASE"/>
    <property type="match status" value="1"/>
</dbReference>
<evidence type="ECO:0000256" key="2">
    <source>
        <dbReference type="ARBA" id="ARBA00022679"/>
    </source>
</evidence>
<sequence length="296" mass="32410">MTEIEDLEEYQLIKASMDGLVASMDDSSNMKKMMLHICSSGGKSIRPIILVLCTELCGGHSQKSVDAALAIELIHSASLIHDDVLDDGVIRRGIESAHKKYGVPAAILCGDFLISKAISLISSYGTDSVLEFGRAGMYMAEGETIDISSAGREFRKNNYFDCISKKTAALFAASAAIGAYVAGADRDLALKLRDFGECVGNAYQIVDDLLEYLDRLEDKQSTYESVTLPQILRRSMGHEEAVRVTVEEVNSYVNRAKEILDEFSTSDAKDKLLMISNLITLDMLPANILEENQSNS</sequence>
<dbReference type="InterPro" id="IPR008949">
    <property type="entry name" value="Isoprenoid_synthase_dom_sf"/>
</dbReference>
<dbReference type="InterPro" id="IPR000092">
    <property type="entry name" value="Polyprenyl_synt"/>
</dbReference>
<evidence type="ECO:0000313" key="8">
    <source>
        <dbReference type="Proteomes" id="UP000297295"/>
    </source>
</evidence>
<comment type="similarity">
    <text evidence="6">Belongs to the FPP/GGPP synthase family.</text>
</comment>
<dbReference type="EMBL" id="PGGK01000003">
    <property type="protein sequence ID" value="TGC10597.1"/>
    <property type="molecule type" value="Genomic_DNA"/>
</dbReference>
<dbReference type="GO" id="GO:0008299">
    <property type="term" value="P:isoprenoid biosynthetic process"/>
    <property type="evidence" value="ECO:0007669"/>
    <property type="project" value="UniProtKB-KW"/>
</dbReference>
<dbReference type="CDD" id="cd00685">
    <property type="entry name" value="Trans_IPPS_HT"/>
    <property type="match status" value="1"/>
</dbReference>
<evidence type="ECO:0000256" key="5">
    <source>
        <dbReference type="ARBA" id="ARBA00023229"/>
    </source>
</evidence>
<reference evidence="7 8" key="1">
    <citation type="submission" date="2017-11" db="EMBL/GenBank/DDBJ databases">
        <title>Isolation and Characterization of Methanogenic Archaea from Saline Meromictic Lake at Siberia.</title>
        <authorList>
            <person name="Shen Y."/>
            <person name="Huang H.-H."/>
            <person name="Lai M.-C."/>
            <person name="Chen S.-C."/>
        </authorList>
    </citation>
    <scope>NUCLEOTIDE SEQUENCE [LARGE SCALE GENOMIC DNA]</scope>
    <source>
        <strain evidence="7 8">SY-01</strain>
    </source>
</reference>
<keyword evidence="2 6" id="KW-0808">Transferase</keyword>
<keyword evidence="4" id="KW-0460">Magnesium</keyword>
<evidence type="ECO:0000256" key="3">
    <source>
        <dbReference type="ARBA" id="ARBA00022723"/>
    </source>
</evidence>
<gene>
    <name evidence="7" type="ORF">CUN85_03655</name>
</gene>
<dbReference type="PROSITE" id="PS00723">
    <property type="entry name" value="POLYPRENYL_SYNTHASE_1"/>
    <property type="match status" value="1"/>
</dbReference>
<evidence type="ECO:0000256" key="4">
    <source>
        <dbReference type="ARBA" id="ARBA00022842"/>
    </source>
</evidence>
<keyword evidence="5" id="KW-0414">Isoprene biosynthesis</keyword>
<dbReference type="SUPFAM" id="SSF48576">
    <property type="entry name" value="Terpenoid synthases"/>
    <property type="match status" value="1"/>
</dbReference>
<dbReference type="SFLD" id="SFLDS00005">
    <property type="entry name" value="Isoprenoid_Synthase_Type_I"/>
    <property type="match status" value="1"/>
</dbReference>